<evidence type="ECO:0000256" key="2">
    <source>
        <dbReference type="ARBA" id="ARBA00022525"/>
    </source>
</evidence>
<evidence type="ECO:0000256" key="4">
    <source>
        <dbReference type="ARBA" id="ARBA00023180"/>
    </source>
</evidence>
<accession>Q4PMW4</accession>
<sequence length="114" mass="12829">MQLALFMVILTFTLLSCEEQSEASPDIFGDMKYLPQDCKNNLKEQIQNKCSGHTYQPLLLEVKDCTIICGDWHDNGVTKAKTRHTINLKDGTPCGHSRVCIKGECVDTCQMTFV</sequence>
<dbReference type="Gene3D" id="3.40.1620.60">
    <property type="match status" value="1"/>
</dbReference>
<dbReference type="EMBL" id="DQ066009">
    <property type="protein sequence ID" value="AAY66646.1"/>
    <property type="molecule type" value="mRNA"/>
</dbReference>
<proteinExistence type="evidence at transcript level"/>
<comment type="similarity">
    <text evidence="5">Belongs to the salp15 family.</text>
</comment>
<reference evidence="7" key="1">
    <citation type="submission" date="2005-05" db="EMBL/GenBank/DDBJ databases">
        <authorList>
            <person name="Tseng H.-P."/>
            <person name="Hseu T.-H."/>
            <person name="Buhler D.R."/>
            <person name="Wang W.-D."/>
            <person name="Tsai H.-L."/>
            <person name="Hu C.-H."/>
        </authorList>
    </citation>
    <scope>NUCLEOTIDE SEQUENCE</scope>
    <source>
        <strain evidence="7">Is-all-585</strain>
        <tissue evidence="7">Salivary glands</tissue>
    </source>
</reference>
<evidence type="ECO:0000256" key="5">
    <source>
        <dbReference type="ARBA" id="ARBA00034321"/>
    </source>
</evidence>
<evidence type="ECO:0000313" key="7">
    <source>
        <dbReference type="EMBL" id="AAY66646.1"/>
    </source>
</evidence>
<evidence type="ECO:0000256" key="1">
    <source>
        <dbReference type="ARBA" id="ARBA00004613"/>
    </source>
</evidence>
<protein>
    <submittedName>
        <fullName evidence="7">Putative secreted salivary protein</fullName>
    </submittedName>
</protein>
<reference evidence="7" key="2">
    <citation type="journal article" date="2006" name="Insect Biochem. Mol. Biol.">
        <title>An annotated catalog of salivary gland transcripts from Ixodes scapularis ticks.</title>
        <authorList>
            <person name="Ribeiro J.M."/>
            <person name="Alarcon-Chaidez F."/>
            <person name="Francischetti I.M."/>
            <person name="Mans B.J."/>
            <person name="Mather T.N."/>
            <person name="Valenzuela J.G."/>
            <person name="Wikel S.K."/>
        </authorList>
    </citation>
    <scope>NUCLEOTIDE SEQUENCE</scope>
    <source>
        <strain evidence="7">Is-all-585</strain>
        <tissue evidence="7">Salivary glands</tissue>
    </source>
</reference>
<dbReference type="InterPro" id="IPR021971">
    <property type="entry name" value="Salp15"/>
</dbReference>
<keyword evidence="2" id="KW-0964">Secreted</keyword>
<dbReference type="Pfam" id="PF12115">
    <property type="entry name" value="Salp15"/>
    <property type="match status" value="1"/>
</dbReference>
<evidence type="ECO:0000256" key="6">
    <source>
        <dbReference type="SAM" id="SignalP"/>
    </source>
</evidence>
<name>Q4PMW4_IXOSC</name>
<feature type="signal peptide" evidence="6">
    <location>
        <begin position="1"/>
        <end position="23"/>
    </location>
</feature>
<feature type="chain" id="PRO_5004241942" evidence="6">
    <location>
        <begin position="24"/>
        <end position="114"/>
    </location>
</feature>
<keyword evidence="3 6" id="KW-0732">Signal</keyword>
<dbReference type="GO" id="GO:0005576">
    <property type="term" value="C:extracellular region"/>
    <property type="evidence" value="ECO:0007669"/>
    <property type="project" value="UniProtKB-SubCell"/>
</dbReference>
<evidence type="ECO:0000256" key="3">
    <source>
        <dbReference type="ARBA" id="ARBA00022729"/>
    </source>
</evidence>
<organism evidence="7">
    <name type="scientific">Ixodes scapularis</name>
    <name type="common">Black-legged tick</name>
    <name type="synonym">Deer tick</name>
    <dbReference type="NCBI Taxonomy" id="6945"/>
    <lineage>
        <taxon>Eukaryota</taxon>
        <taxon>Metazoa</taxon>
        <taxon>Ecdysozoa</taxon>
        <taxon>Arthropoda</taxon>
        <taxon>Chelicerata</taxon>
        <taxon>Arachnida</taxon>
        <taxon>Acari</taxon>
        <taxon>Parasitiformes</taxon>
        <taxon>Ixodida</taxon>
        <taxon>Ixodoidea</taxon>
        <taxon>Ixodidae</taxon>
        <taxon>Ixodinae</taxon>
        <taxon>Ixodes</taxon>
    </lineage>
</organism>
<dbReference type="VEuPathDB" id="VectorBase:ISCP_021642"/>
<keyword evidence="4" id="KW-0325">Glycoprotein</keyword>
<dbReference type="AlphaFoldDB" id="Q4PMW4"/>
<comment type="subcellular location">
    <subcellularLocation>
        <location evidence="1">Secreted</location>
    </subcellularLocation>
</comment>